<feature type="domain" description="Glyoxal oxidase N-terminal" evidence="1">
    <location>
        <begin position="143"/>
        <end position="195"/>
    </location>
</feature>
<evidence type="ECO:0000313" key="3">
    <source>
        <dbReference type="Proteomes" id="UP001428341"/>
    </source>
</evidence>
<accession>A0AAP0LX63</accession>
<evidence type="ECO:0000259" key="1">
    <source>
        <dbReference type="Pfam" id="PF07250"/>
    </source>
</evidence>
<dbReference type="Gene3D" id="2.130.10.80">
    <property type="entry name" value="Galactose oxidase/kelch, beta-propeller"/>
    <property type="match status" value="1"/>
</dbReference>
<dbReference type="PANTHER" id="PTHR32208:SF71">
    <property type="entry name" value="GLYOXAL OXIDASE-RELATED PROTEIN"/>
    <property type="match status" value="1"/>
</dbReference>
<proteinExistence type="predicted"/>
<keyword evidence="3" id="KW-1185">Reference proteome</keyword>
<dbReference type="InterPro" id="IPR009880">
    <property type="entry name" value="Glyoxal_oxidase_N"/>
</dbReference>
<organism evidence="2 3">
    <name type="scientific">Citrus x changshan-huyou</name>
    <dbReference type="NCBI Taxonomy" id="2935761"/>
    <lineage>
        <taxon>Eukaryota</taxon>
        <taxon>Viridiplantae</taxon>
        <taxon>Streptophyta</taxon>
        <taxon>Embryophyta</taxon>
        <taxon>Tracheophyta</taxon>
        <taxon>Spermatophyta</taxon>
        <taxon>Magnoliopsida</taxon>
        <taxon>eudicotyledons</taxon>
        <taxon>Gunneridae</taxon>
        <taxon>Pentapetalae</taxon>
        <taxon>rosids</taxon>
        <taxon>malvids</taxon>
        <taxon>Sapindales</taxon>
        <taxon>Rutaceae</taxon>
        <taxon>Aurantioideae</taxon>
        <taxon>Citrus</taxon>
    </lineage>
</organism>
<sequence>MFDRTNFGPLNIYLPKNCTCQTNDDVEKQDCTAHSILYDIISNTFRPLMVKTDTWCSSRFIDKIWHPVQSSSYHGEDHAIYLFTLYNNDSGCAGLSSMVILQIGGDTLPANFYPTISDDKQTYPSIGSSVLLHLHGNDLQAKSMETMSMPHVIPDMLLLPTSDVILINGANHGTVGWNDTKHSNFNQVLYSPNEEPT</sequence>
<dbReference type="Proteomes" id="UP001428341">
    <property type="component" value="Unassembled WGS sequence"/>
</dbReference>
<dbReference type="PANTHER" id="PTHR32208">
    <property type="entry name" value="SECRETED PROTEIN-RELATED"/>
    <property type="match status" value="1"/>
</dbReference>
<protein>
    <recommendedName>
        <fullName evidence="1">Glyoxal oxidase N-terminal domain-containing protein</fullName>
    </recommendedName>
</protein>
<dbReference type="Pfam" id="PF07250">
    <property type="entry name" value="Glyoxal_oxid_N"/>
    <property type="match status" value="2"/>
</dbReference>
<name>A0AAP0LX63_9ROSI</name>
<dbReference type="EMBL" id="JBCGBO010000007">
    <property type="protein sequence ID" value="KAK9188521.1"/>
    <property type="molecule type" value="Genomic_DNA"/>
</dbReference>
<evidence type="ECO:0000313" key="2">
    <source>
        <dbReference type="EMBL" id="KAK9188521.1"/>
    </source>
</evidence>
<comment type="caution">
    <text evidence="2">The sequence shown here is derived from an EMBL/GenBank/DDBJ whole genome shotgun (WGS) entry which is preliminary data.</text>
</comment>
<dbReference type="AlphaFoldDB" id="A0AAP0LX63"/>
<dbReference type="InterPro" id="IPR037293">
    <property type="entry name" value="Gal_Oxidase_central_sf"/>
</dbReference>
<gene>
    <name evidence="2" type="ORF">WN944_019924</name>
</gene>
<reference evidence="2 3" key="1">
    <citation type="submission" date="2024-05" db="EMBL/GenBank/DDBJ databases">
        <title>Haplotype-resolved chromosome-level genome assembly of Huyou (Citrus changshanensis).</title>
        <authorList>
            <person name="Miao C."/>
            <person name="Chen W."/>
            <person name="Wu Y."/>
            <person name="Wang L."/>
            <person name="Zhao S."/>
            <person name="Grierson D."/>
            <person name="Xu C."/>
            <person name="Chen K."/>
        </authorList>
    </citation>
    <scope>NUCLEOTIDE SEQUENCE [LARGE SCALE GENOMIC DNA]</scope>
    <source>
        <strain evidence="2">01-14</strain>
        <tissue evidence="2">Leaf</tissue>
    </source>
</reference>
<feature type="domain" description="Glyoxal oxidase N-terminal" evidence="1">
    <location>
        <begin position="1"/>
        <end position="89"/>
    </location>
</feature>